<dbReference type="EMBL" id="JARAOO010000008">
    <property type="protein sequence ID" value="KAJ7958870.1"/>
    <property type="molecule type" value="Genomic_DNA"/>
</dbReference>
<comment type="caution">
    <text evidence="7">The sequence shown here is derived from an EMBL/GenBank/DDBJ whole genome shotgun (WGS) entry which is preliminary data.</text>
</comment>
<accession>A0AAD7LKS9</accession>
<dbReference type="PIRSF" id="PIRSF005739">
    <property type="entry name" value="O-mtase"/>
    <property type="match status" value="1"/>
</dbReference>
<keyword evidence="2" id="KW-0808">Transferase</keyword>
<sequence>MVQGQADVLQLIYNFIKSMALKCAVELKIADIINSHGHPIFLSQIAAQINPLSSIDIARLSRVMRFLVHKKLFTSTADKESGETLYGLSHSSKWLLQDDQTELSLAPLVLSVTHPCPLASWHFLSKSIREGGYGWDKVHGSRRQGIAVAEIVKSFPNIRGINFDLPHIVANAPEFPGVTHIGGDMFEVIPQADAVFMKWVLHNWGNEDCICILKTCLKAIPTRTGKVIIVDLVVQPEGVGLFDTVALRYDLSMMALTASGKERSEIEWKNLLKEGGFHRYKIIKIPVYFSIIEAYPI</sequence>
<evidence type="ECO:0000256" key="3">
    <source>
        <dbReference type="ARBA" id="ARBA00022691"/>
    </source>
</evidence>
<dbReference type="GO" id="GO:0032259">
    <property type="term" value="P:methylation"/>
    <property type="evidence" value="ECO:0007669"/>
    <property type="project" value="UniProtKB-KW"/>
</dbReference>
<gene>
    <name evidence="7" type="ORF">O6P43_019526</name>
</gene>
<evidence type="ECO:0000256" key="2">
    <source>
        <dbReference type="ARBA" id="ARBA00022679"/>
    </source>
</evidence>
<dbReference type="GO" id="GO:0008757">
    <property type="term" value="F:S-adenosylmethionine-dependent methyltransferase activity"/>
    <property type="evidence" value="ECO:0007669"/>
    <property type="project" value="UniProtKB-ARBA"/>
</dbReference>
<dbReference type="Pfam" id="PF08100">
    <property type="entry name" value="Dimerisation"/>
    <property type="match status" value="1"/>
</dbReference>
<proteinExistence type="predicted"/>
<keyword evidence="3" id="KW-0949">S-adenosyl-L-methionine</keyword>
<reference evidence="7" key="1">
    <citation type="journal article" date="2023" name="Science">
        <title>Elucidation of the pathway for biosynthesis of saponin adjuvants from the soapbark tree.</title>
        <authorList>
            <person name="Reed J."/>
            <person name="Orme A."/>
            <person name="El-Demerdash A."/>
            <person name="Owen C."/>
            <person name="Martin L.B.B."/>
            <person name="Misra R.C."/>
            <person name="Kikuchi S."/>
            <person name="Rejzek M."/>
            <person name="Martin A.C."/>
            <person name="Harkess A."/>
            <person name="Leebens-Mack J."/>
            <person name="Louveau T."/>
            <person name="Stephenson M.J."/>
            <person name="Osbourn A."/>
        </authorList>
    </citation>
    <scope>NUCLEOTIDE SEQUENCE</scope>
    <source>
        <strain evidence="7">S10</strain>
    </source>
</reference>
<keyword evidence="8" id="KW-1185">Reference proteome</keyword>
<dbReference type="InterPro" id="IPR001077">
    <property type="entry name" value="COMT_C"/>
</dbReference>
<dbReference type="PROSITE" id="PS51683">
    <property type="entry name" value="SAM_OMT_II"/>
    <property type="match status" value="2"/>
</dbReference>
<dbReference type="Proteomes" id="UP001163823">
    <property type="component" value="Chromosome 8"/>
</dbReference>
<feature type="active site" description="Proton acceptor" evidence="4">
    <location>
        <position position="202"/>
    </location>
</feature>
<dbReference type="Pfam" id="PF00891">
    <property type="entry name" value="Methyltransf_2"/>
    <property type="match status" value="1"/>
</dbReference>
<evidence type="ECO:0000313" key="7">
    <source>
        <dbReference type="EMBL" id="KAJ7958870.1"/>
    </source>
</evidence>
<dbReference type="InterPro" id="IPR029063">
    <property type="entry name" value="SAM-dependent_MTases_sf"/>
</dbReference>
<dbReference type="SUPFAM" id="SSF53335">
    <property type="entry name" value="S-adenosyl-L-methionine-dependent methyltransferases"/>
    <property type="match status" value="1"/>
</dbReference>
<feature type="domain" description="O-methyltransferase dimerisation" evidence="6">
    <location>
        <begin position="9"/>
        <end position="98"/>
    </location>
</feature>
<evidence type="ECO:0000259" key="5">
    <source>
        <dbReference type="Pfam" id="PF00891"/>
    </source>
</evidence>
<dbReference type="SUPFAM" id="SSF46785">
    <property type="entry name" value="Winged helix' DNA-binding domain"/>
    <property type="match status" value="1"/>
</dbReference>
<dbReference type="InterPro" id="IPR036390">
    <property type="entry name" value="WH_DNA-bd_sf"/>
</dbReference>
<dbReference type="InterPro" id="IPR016461">
    <property type="entry name" value="COMT-like"/>
</dbReference>
<evidence type="ECO:0000256" key="4">
    <source>
        <dbReference type="PIRSR" id="PIRSR005739-1"/>
    </source>
</evidence>
<dbReference type="InterPro" id="IPR012967">
    <property type="entry name" value="COMT_dimerisation"/>
</dbReference>
<dbReference type="InterPro" id="IPR036388">
    <property type="entry name" value="WH-like_DNA-bd_sf"/>
</dbReference>
<organism evidence="7 8">
    <name type="scientific">Quillaja saponaria</name>
    <name type="common">Soap bark tree</name>
    <dbReference type="NCBI Taxonomy" id="32244"/>
    <lineage>
        <taxon>Eukaryota</taxon>
        <taxon>Viridiplantae</taxon>
        <taxon>Streptophyta</taxon>
        <taxon>Embryophyta</taxon>
        <taxon>Tracheophyta</taxon>
        <taxon>Spermatophyta</taxon>
        <taxon>Magnoliopsida</taxon>
        <taxon>eudicotyledons</taxon>
        <taxon>Gunneridae</taxon>
        <taxon>Pentapetalae</taxon>
        <taxon>rosids</taxon>
        <taxon>fabids</taxon>
        <taxon>Fabales</taxon>
        <taxon>Quillajaceae</taxon>
        <taxon>Quillaja</taxon>
    </lineage>
</organism>
<dbReference type="AlphaFoldDB" id="A0AAD7LKS9"/>
<protein>
    <submittedName>
        <fullName evidence="7">O-methyltransferase</fullName>
    </submittedName>
</protein>
<dbReference type="Gene3D" id="1.10.10.10">
    <property type="entry name" value="Winged helix-like DNA-binding domain superfamily/Winged helix DNA-binding domain"/>
    <property type="match status" value="1"/>
</dbReference>
<keyword evidence="1" id="KW-0489">Methyltransferase</keyword>
<dbReference type="KEGG" id="qsa:O6P43_019526"/>
<dbReference type="GO" id="GO:0008171">
    <property type="term" value="F:O-methyltransferase activity"/>
    <property type="evidence" value="ECO:0007669"/>
    <property type="project" value="InterPro"/>
</dbReference>
<feature type="domain" description="O-methyltransferase C-terminal" evidence="5">
    <location>
        <begin position="145"/>
        <end position="277"/>
    </location>
</feature>
<evidence type="ECO:0000259" key="6">
    <source>
        <dbReference type="Pfam" id="PF08100"/>
    </source>
</evidence>
<dbReference type="PANTHER" id="PTHR11746">
    <property type="entry name" value="O-METHYLTRANSFERASE"/>
    <property type="match status" value="1"/>
</dbReference>
<evidence type="ECO:0000313" key="8">
    <source>
        <dbReference type="Proteomes" id="UP001163823"/>
    </source>
</evidence>
<dbReference type="Gene3D" id="3.40.50.150">
    <property type="entry name" value="Vaccinia Virus protein VP39"/>
    <property type="match status" value="1"/>
</dbReference>
<dbReference type="GO" id="GO:0046983">
    <property type="term" value="F:protein dimerization activity"/>
    <property type="evidence" value="ECO:0007669"/>
    <property type="project" value="InterPro"/>
</dbReference>
<name>A0AAD7LKS9_QUISA</name>
<evidence type="ECO:0000256" key="1">
    <source>
        <dbReference type="ARBA" id="ARBA00022603"/>
    </source>
</evidence>